<keyword evidence="1" id="KW-1133">Transmembrane helix</keyword>
<name>A0A0G1X3V2_9BACT</name>
<keyword evidence="1" id="KW-0472">Membrane</keyword>
<dbReference type="AlphaFoldDB" id="A0A0G1X3V2"/>
<proteinExistence type="predicted"/>
<organism evidence="2 3">
    <name type="scientific">Candidatus Wolfebacteria bacterium GW2011_GWA2_47_9b</name>
    <dbReference type="NCBI Taxonomy" id="1619005"/>
    <lineage>
        <taxon>Bacteria</taxon>
        <taxon>Candidatus Wolfeibacteriota</taxon>
    </lineage>
</organism>
<evidence type="ECO:0000256" key="1">
    <source>
        <dbReference type="SAM" id="Phobius"/>
    </source>
</evidence>
<dbReference type="Proteomes" id="UP000033882">
    <property type="component" value="Unassembled WGS sequence"/>
</dbReference>
<feature type="transmembrane region" description="Helical" evidence="1">
    <location>
        <begin position="52"/>
        <end position="71"/>
    </location>
</feature>
<reference evidence="2 3" key="1">
    <citation type="journal article" date="2015" name="Nature">
        <title>rRNA introns, odd ribosomes, and small enigmatic genomes across a large radiation of phyla.</title>
        <authorList>
            <person name="Brown C.T."/>
            <person name="Hug L.A."/>
            <person name="Thomas B.C."/>
            <person name="Sharon I."/>
            <person name="Castelle C.J."/>
            <person name="Singh A."/>
            <person name="Wilkins M.J."/>
            <person name="Williams K.H."/>
            <person name="Banfield J.F."/>
        </authorList>
    </citation>
    <scope>NUCLEOTIDE SEQUENCE [LARGE SCALE GENOMIC DNA]</scope>
</reference>
<sequence>MSAVIRLFGVVMALAYFGLVVHEATTGAEYIRGVAMKLMVTHEMTMLPAMGFAGLIVLGAPCIALMGLLGFTKK</sequence>
<accession>A0A0G1X3V2</accession>
<gene>
    <name evidence="2" type="ORF">UY19_C0019G0012</name>
</gene>
<comment type="caution">
    <text evidence="2">The sequence shown here is derived from an EMBL/GenBank/DDBJ whole genome shotgun (WGS) entry which is preliminary data.</text>
</comment>
<evidence type="ECO:0000313" key="2">
    <source>
        <dbReference type="EMBL" id="KKU89095.1"/>
    </source>
</evidence>
<keyword evidence="1" id="KW-0812">Transmembrane</keyword>
<evidence type="ECO:0000313" key="3">
    <source>
        <dbReference type="Proteomes" id="UP000033882"/>
    </source>
</evidence>
<protein>
    <submittedName>
        <fullName evidence="2">Uncharacterized protein</fullName>
    </submittedName>
</protein>
<dbReference type="EMBL" id="LCPB01000019">
    <property type="protein sequence ID" value="KKU89095.1"/>
    <property type="molecule type" value="Genomic_DNA"/>
</dbReference>